<dbReference type="AlphaFoldDB" id="A0ABD0T742"/>
<keyword evidence="1" id="KW-1133">Transmembrane helix</keyword>
<dbReference type="InterPro" id="IPR013568">
    <property type="entry name" value="SEFIR_dom"/>
</dbReference>
<gene>
    <name evidence="4" type="ORF">ABMA28_017068</name>
</gene>
<keyword evidence="1" id="KW-0472">Membrane</keyword>
<dbReference type="Proteomes" id="UP001549921">
    <property type="component" value="Unassembled WGS sequence"/>
</dbReference>
<accession>A0ABD0T742</accession>
<feature type="domain" description="SEFIR" evidence="3">
    <location>
        <begin position="357"/>
        <end position="498"/>
    </location>
</feature>
<dbReference type="Pfam" id="PF08357">
    <property type="entry name" value="SEFIR"/>
    <property type="match status" value="1"/>
</dbReference>
<evidence type="ECO:0000256" key="1">
    <source>
        <dbReference type="SAM" id="Phobius"/>
    </source>
</evidence>
<keyword evidence="2" id="KW-0732">Signal</keyword>
<feature type="chain" id="PRO_5044896956" description="SEFIR domain-containing protein" evidence="2">
    <location>
        <begin position="21"/>
        <end position="540"/>
    </location>
</feature>
<comment type="caution">
    <text evidence="4">The sequence shown here is derived from an EMBL/GenBank/DDBJ whole genome shotgun (WGS) entry which is preliminary data.</text>
</comment>
<dbReference type="EMBL" id="JBEDNZ010000009">
    <property type="protein sequence ID" value="KAL0839089.1"/>
    <property type="molecule type" value="Genomic_DNA"/>
</dbReference>
<dbReference type="Gene3D" id="3.40.50.11530">
    <property type="match status" value="1"/>
</dbReference>
<feature type="signal peptide" evidence="2">
    <location>
        <begin position="1"/>
        <end position="20"/>
    </location>
</feature>
<reference evidence="4 5" key="1">
    <citation type="submission" date="2024-06" db="EMBL/GenBank/DDBJ databases">
        <title>A chromosome-level genome assembly of beet webworm, Loxostege sticticalis.</title>
        <authorList>
            <person name="Zhang Y."/>
        </authorList>
    </citation>
    <scope>NUCLEOTIDE SEQUENCE [LARGE SCALE GENOMIC DNA]</scope>
    <source>
        <strain evidence="4">AQ028</strain>
        <tissue evidence="4">Male pupae</tissue>
    </source>
</reference>
<feature type="transmembrane region" description="Helical" evidence="1">
    <location>
        <begin position="310"/>
        <end position="332"/>
    </location>
</feature>
<evidence type="ECO:0000313" key="4">
    <source>
        <dbReference type="EMBL" id="KAL0839089.1"/>
    </source>
</evidence>
<keyword evidence="1" id="KW-0812">Transmembrane</keyword>
<sequence length="540" mass="61525">MSRSDFCAIVLFCLIQYVTSNQKGYAELCKDNKALSLSCSTQLADQQPTESDVCKVQHFSPESPECKNMDFGPIKPNGYIGGVSLKPYILTQYSSANFTVLNITFSNIKWKTMKFRFQPTTFQNRHCRNIVLSNNVIIDDRSILYYDCYWSHTDGDYNNTSHILDFEASDDKTVNRGQYYFNIPNMQMLSPYITENKWKPFLYIEIMPSVLRLHIMPPPAQLRILGYRIEVRKGCAKGTPVSDCNDEMVKKTNVSLKNSTQEVSYDYYFLGQTGYYYFVVTPLHGQCSHTETQCSVVASPKIAITHEEKSLNICIASVTALVVATLFGYYIALRVIRRYWCKDYKIALDNEIPAPTKVLVIYSPASRLHAECVASFVAYLKSEYGFDVMYDGDIATTTHGDPYIWAEEAIQLSTHVLYIVGPAEERNLYNNIYEKPIAAHKDVDILLLSMVKAFKTSRCPKDVSNVFFEHSTGPVPIETKHGKVFFLLKDWQKLISHLSKNLLPKKTIMRTEKGRCFLDELTKAKKMLGGKCDNVGKSLV</sequence>
<proteinExistence type="predicted"/>
<name>A0ABD0T742_LOXSC</name>
<organism evidence="4 5">
    <name type="scientific">Loxostege sticticalis</name>
    <name type="common">Beet webworm moth</name>
    <dbReference type="NCBI Taxonomy" id="481309"/>
    <lineage>
        <taxon>Eukaryota</taxon>
        <taxon>Metazoa</taxon>
        <taxon>Ecdysozoa</taxon>
        <taxon>Arthropoda</taxon>
        <taxon>Hexapoda</taxon>
        <taxon>Insecta</taxon>
        <taxon>Pterygota</taxon>
        <taxon>Neoptera</taxon>
        <taxon>Endopterygota</taxon>
        <taxon>Lepidoptera</taxon>
        <taxon>Glossata</taxon>
        <taxon>Ditrysia</taxon>
        <taxon>Pyraloidea</taxon>
        <taxon>Crambidae</taxon>
        <taxon>Pyraustinae</taxon>
        <taxon>Loxostege</taxon>
    </lineage>
</organism>
<evidence type="ECO:0000313" key="5">
    <source>
        <dbReference type="Proteomes" id="UP001549921"/>
    </source>
</evidence>
<protein>
    <recommendedName>
        <fullName evidence="3">SEFIR domain-containing protein</fullName>
    </recommendedName>
</protein>
<evidence type="ECO:0000256" key="2">
    <source>
        <dbReference type="SAM" id="SignalP"/>
    </source>
</evidence>
<evidence type="ECO:0000259" key="3">
    <source>
        <dbReference type="Pfam" id="PF08357"/>
    </source>
</evidence>